<evidence type="ECO:0000256" key="1">
    <source>
        <dbReference type="SAM" id="Phobius"/>
    </source>
</evidence>
<feature type="transmembrane region" description="Helical" evidence="1">
    <location>
        <begin position="66"/>
        <end position="86"/>
    </location>
</feature>
<keyword evidence="4" id="KW-1185">Reference proteome</keyword>
<keyword evidence="1" id="KW-1133">Transmembrane helix</keyword>
<evidence type="ECO:0000313" key="4">
    <source>
        <dbReference type="Proteomes" id="UP000198508"/>
    </source>
</evidence>
<dbReference type="Pfam" id="PF01757">
    <property type="entry name" value="Acyl_transf_3"/>
    <property type="match status" value="1"/>
</dbReference>
<dbReference type="AlphaFoldDB" id="A0A1I0HWE5"/>
<dbReference type="RefSeq" id="WP_092366026.1">
    <property type="nucleotide sequence ID" value="NZ_FOIM01000018.1"/>
</dbReference>
<dbReference type="STRING" id="460384.SAMN05216313_11816"/>
<keyword evidence="1" id="KW-0472">Membrane</keyword>
<evidence type="ECO:0000313" key="3">
    <source>
        <dbReference type="EMBL" id="SET88159.1"/>
    </source>
</evidence>
<dbReference type="GO" id="GO:0016747">
    <property type="term" value="F:acyltransferase activity, transferring groups other than amino-acyl groups"/>
    <property type="evidence" value="ECO:0007669"/>
    <property type="project" value="InterPro"/>
</dbReference>
<dbReference type="EMBL" id="FOIM01000018">
    <property type="protein sequence ID" value="SET88159.1"/>
    <property type="molecule type" value="Genomic_DNA"/>
</dbReference>
<gene>
    <name evidence="3" type="ORF">SAMN05216313_11816</name>
</gene>
<reference evidence="4" key="1">
    <citation type="submission" date="2016-10" db="EMBL/GenBank/DDBJ databases">
        <authorList>
            <person name="Varghese N."/>
            <person name="Submissions S."/>
        </authorList>
    </citation>
    <scope>NUCLEOTIDE SEQUENCE [LARGE SCALE GENOMIC DNA]</scope>
    <source>
        <strain evidence="4">NLAE-zl-G277</strain>
    </source>
</reference>
<dbReference type="PANTHER" id="PTHR23028">
    <property type="entry name" value="ACETYLTRANSFERASE"/>
    <property type="match status" value="1"/>
</dbReference>
<sequence>MAKKISIPSIHERYEQVDVKKHLYALDGISGLGSLVIMIFHFGLFASHLEGHPYPLSKLLAPIYQYGYLAVEFFFLMSGFVIEYSYSKKVKTYTFYQFLLKRIQRLYPLLMLTTILTGILQLIYYQMMGREYFFIHPITLWGAFLHFFGLQNAGLSVLTFNGPAWYVGVLVLMYLLYYYSSINIHRIKIYGLFIIIGVYIYCGKYNLPFLNEAIARGCVSFFAGVLLCIYYKNRNPKHAFLLGWGGGA</sequence>
<accession>A0A1I0HWE5</accession>
<feature type="domain" description="Acyltransferase 3" evidence="2">
    <location>
        <begin position="24"/>
        <end position="244"/>
    </location>
</feature>
<feature type="transmembrane region" description="Helical" evidence="1">
    <location>
        <begin position="213"/>
        <end position="231"/>
    </location>
</feature>
<dbReference type="InterPro" id="IPR002656">
    <property type="entry name" value="Acyl_transf_3_dom"/>
</dbReference>
<dbReference type="InterPro" id="IPR050879">
    <property type="entry name" value="Acyltransferase_3"/>
</dbReference>
<feature type="transmembrane region" description="Helical" evidence="1">
    <location>
        <begin position="106"/>
        <end position="125"/>
    </location>
</feature>
<feature type="transmembrane region" description="Helical" evidence="1">
    <location>
        <begin position="189"/>
        <end position="207"/>
    </location>
</feature>
<feature type="transmembrane region" description="Helical" evidence="1">
    <location>
        <begin position="23"/>
        <end position="45"/>
    </location>
</feature>
<name>A0A1I0HWE5_9FIRM</name>
<evidence type="ECO:0000259" key="2">
    <source>
        <dbReference type="Pfam" id="PF01757"/>
    </source>
</evidence>
<proteinExistence type="predicted"/>
<keyword evidence="1" id="KW-0812">Transmembrane</keyword>
<keyword evidence="3" id="KW-0012">Acyltransferase</keyword>
<protein>
    <submittedName>
        <fullName evidence="3">Acyltransferase family protein</fullName>
    </submittedName>
</protein>
<organism evidence="3 4">
    <name type="scientific">Enterocloster lavalensis</name>
    <dbReference type="NCBI Taxonomy" id="460384"/>
    <lineage>
        <taxon>Bacteria</taxon>
        <taxon>Bacillati</taxon>
        <taxon>Bacillota</taxon>
        <taxon>Clostridia</taxon>
        <taxon>Lachnospirales</taxon>
        <taxon>Lachnospiraceae</taxon>
        <taxon>Enterocloster</taxon>
    </lineage>
</organism>
<dbReference type="Proteomes" id="UP000198508">
    <property type="component" value="Unassembled WGS sequence"/>
</dbReference>
<feature type="transmembrane region" description="Helical" evidence="1">
    <location>
        <begin position="155"/>
        <end position="177"/>
    </location>
</feature>
<keyword evidence="3" id="KW-0808">Transferase</keyword>